<keyword evidence="1 2" id="KW-0807">Transducer</keyword>
<dbReference type="PANTHER" id="PTHR32089:SF112">
    <property type="entry name" value="LYSOZYME-LIKE PROTEIN-RELATED"/>
    <property type="match status" value="1"/>
</dbReference>
<organism evidence="4 5">
    <name type="scientific">Leptospira ryugenii</name>
    <dbReference type="NCBI Taxonomy" id="1917863"/>
    <lineage>
        <taxon>Bacteria</taxon>
        <taxon>Pseudomonadati</taxon>
        <taxon>Spirochaetota</taxon>
        <taxon>Spirochaetia</taxon>
        <taxon>Leptospirales</taxon>
        <taxon>Leptospiraceae</taxon>
        <taxon>Leptospira</taxon>
    </lineage>
</organism>
<dbReference type="PROSITE" id="PS50111">
    <property type="entry name" value="CHEMOTAXIS_TRANSDUC_2"/>
    <property type="match status" value="1"/>
</dbReference>
<evidence type="ECO:0000313" key="5">
    <source>
        <dbReference type="Proteomes" id="UP000245133"/>
    </source>
</evidence>
<keyword evidence="5" id="KW-1185">Reference proteome</keyword>
<evidence type="ECO:0000313" key="4">
    <source>
        <dbReference type="EMBL" id="GBF50009.1"/>
    </source>
</evidence>
<dbReference type="PANTHER" id="PTHR32089">
    <property type="entry name" value="METHYL-ACCEPTING CHEMOTAXIS PROTEIN MCPB"/>
    <property type="match status" value="1"/>
</dbReference>
<evidence type="ECO:0000256" key="1">
    <source>
        <dbReference type="ARBA" id="ARBA00023224"/>
    </source>
</evidence>
<dbReference type="Pfam" id="PF00015">
    <property type="entry name" value="MCPsignal"/>
    <property type="match status" value="1"/>
</dbReference>
<gene>
    <name evidence="4" type="ORF">LPTSP4_15300</name>
</gene>
<dbReference type="Gene3D" id="1.10.287.950">
    <property type="entry name" value="Methyl-accepting chemotaxis protein"/>
    <property type="match status" value="1"/>
</dbReference>
<dbReference type="Gene3D" id="3.30.450.20">
    <property type="entry name" value="PAS domain"/>
    <property type="match status" value="1"/>
</dbReference>
<name>A0A2P2DZF3_9LEPT</name>
<dbReference type="GO" id="GO:0016020">
    <property type="term" value="C:membrane"/>
    <property type="evidence" value="ECO:0007669"/>
    <property type="project" value="InterPro"/>
</dbReference>
<dbReference type="Proteomes" id="UP000245133">
    <property type="component" value="Unassembled WGS sequence"/>
</dbReference>
<dbReference type="CDD" id="cd12913">
    <property type="entry name" value="PDC1_MCP_like"/>
    <property type="match status" value="1"/>
</dbReference>
<comment type="caution">
    <text evidence="4">The sequence shown here is derived from an EMBL/GenBank/DDBJ whole genome shotgun (WGS) entry which is preliminary data.</text>
</comment>
<dbReference type="EMBL" id="BFBB01000003">
    <property type="protein sequence ID" value="GBF50009.1"/>
    <property type="molecule type" value="Genomic_DNA"/>
</dbReference>
<feature type="domain" description="Methyl-accepting transducer" evidence="3">
    <location>
        <begin position="1"/>
        <end position="103"/>
    </location>
</feature>
<sequence>MADEYSNHSMIRLRQMISAFGARSKEIGSVATAIQQIAKQTNLLALNAAIEAARAGDSGKGFEVVANEVSKLSYRTSEATKKINEILSRIYGETESAAQEVEHFEIDAILEYARIWSAQVASDLEAKFYIMATSLYGLKFLIQSMIQSESGLTRKQILILMREYLEQNPQQLAYACCFEPNVVDANDHLHTNDEGHDTNGRFVPYCNRHRGKIAIEPLQGYDVEGENEWYELPRALGRDVMMEPYVYPIDGEMVRMTSLMTNLIIHGKFAGIMGADFSLEQLQANLSQRKIFNAGSSSLLSNESVFAASPNTDLLGTKLNSIPEEAKIAVMEGRPYDFTDRSGLVHIFSPVQIGNSTNPWSIYVQFELGKALKRDL</sequence>
<dbReference type="SUPFAM" id="SSF58104">
    <property type="entry name" value="Methyl-accepting chemotaxis protein (MCP) signaling domain"/>
    <property type="match status" value="1"/>
</dbReference>
<dbReference type="OrthoDB" id="334703at2"/>
<dbReference type="GO" id="GO:0007165">
    <property type="term" value="P:signal transduction"/>
    <property type="evidence" value="ECO:0007669"/>
    <property type="project" value="UniProtKB-KW"/>
</dbReference>
<dbReference type="InterPro" id="IPR004089">
    <property type="entry name" value="MCPsignal_dom"/>
</dbReference>
<dbReference type="AlphaFoldDB" id="A0A2P2DZF3"/>
<evidence type="ECO:0000259" key="3">
    <source>
        <dbReference type="PROSITE" id="PS50111"/>
    </source>
</evidence>
<evidence type="ECO:0000256" key="2">
    <source>
        <dbReference type="PROSITE-ProRule" id="PRU00284"/>
    </source>
</evidence>
<protein>
    <submittedName>
        <fullName evidence="4">Methyl-accepting chemotaxis protein signaling domain protein</fullName>
    </submittedName>
</protein>
<proteinExistence type="predicted"/>
<reference evidence="4 5" key="1">
    <citation type="submission" date="2018-02" db="EMBL/GenBank/DDBJ databases">
        <title>Novel Leptospira species isolated from soil and water in Japan.</title>
        <authorList>
            <person name="Nakao R."/>
            <person name="Masuzawa T."/>
        </authorList>
    </citation>
    <scope>NUCLEOTIDE SEQUENCE [LARGE SCALE GENOMIC DNA]</scope>
    <source>
        <strain evidence="4 5">YH101</strain>
    </source>
</reference>
<dbReference type="RefSeq" id="WP_108975391.1">
    <property type="nucleotide sequence ID" value="NZ_BFBB01000003.1"/>
</dbReference>
<dbReference type="Pfam" id="PF22673">
    <property type="entry name" value="MCP-like_PDC_1"/>
    <property type="match status" value="1"/>
</dbReference>
<accession>A0A2P2DZF3</accession>